<sequence length="91" mass="9615">MTVVLCVHSDSPAPLSRSRNKARSGVRACFGRLRHGLGRGRRGPKRRAGFLEIRRDSNAKRGHSGTYPQGAIVGRGAGSARAGAGASTVKY</sequence>
<gene>
    <name evidence="2" type="ORF">C6Q15_21015</name>
</gene>
<evidence type="ECO:0000313" key="3">
    <source>
        <dbReference type="Proteomes" id="UP000238982"/>
    </source>
</evidence>
<dbReference type="Proteomes" id="UP000238982">
    <property type="component" value="Unassembled WGS sequence"/>
</dbReference>
<comment type="caution">
    <text evidence="2">The sequence shown here is derived from an EMBL/GenBank/DDBJ whole genome shotgun (WGS) entry which is preliminary data.</text>
</comment>
<evidence type="ECO:0000313" key="2">
    <source>
        <dbReference type="EMBL" id="PRF58160.1"/>
    </source>
</evidence>
<feature type="region of interest" description="Disordered" evidence="1">
    <location>
        <begin position="57"/>
        <end position="91"/>
    </location>
</feature>
<organism evidence="2 3">
    <name type="scientific">Burkholderia multivorans</name>
    <dbReference type="NCBI Taxonomy" id="87883"/>
    <lineage>
        <taxon>Bacteria</taxon>
        <taxon>Pseudomonadati</taxon>
        <taxon>Pseudomonadota</taxon>
        <taxon>Betaproteobacteria</taxon>
        <taxon>Burkholderiales</taxon>
        <taxon>Burkholderiaceae</taxon>
        <taxon>Burkholderia</taxon>
        <taxon>Burkholderia cepacia complex</taxon>
    </lineage>
</organism>
<reference evidence="2 3" key="1">
    <citation type="submission" date="2018-03" db="EMBL/GenBank/DDBJ databases">
        <authorList>
            <person name="Keele B.F."/>
        </authorList>
    </citation>
    <scope>NUCLEOTIDE SEQUENCE [LARGE SCALE GENOMIC DNA]</scope>
    <source>
        <strain evidence="2 3">AU19729</strain>
    </source>
</reference>
<accession>A0A2S9MI39</accession>
<evidence type="ECO:0000256" key="1">
    <source>
        <dbReference type="SAM" id="MobiDB-lite"/>
    </source>
</evidence>
<feature type="compositionally biased region" description="Low complexity" evidence="1">
    <location>
        <begin position="78"/>
        <end position="91"/>
    </location>
</feature>
<name>A0A2S9MI39_9BURK</name>
<proteinExistence type="predicted"/>
<dbReference type="EMBL" id="PVGH01000080">
    <property type="protein sequence ID" value="PRF58160.1"/>
    <property type="molecule type" value="Genomic_DNA"/>
</dbReference>
<protein>
    <submittedName>
        <fullName evidence="2">Uncharacterized protein</fullName>
    </submittedName>
</protein>
<dbReference type="AlphaFoldDB" id="A0A2S9MI39"/>